<reference evidence="1 2" key="1">
    <citation type="journal article" date="2019" name="Sci. Rep.">
        <title>Orb-weaving spider Araneus ventricosus genome elucidates the spidroin gene catalogue.</title>
        <authorList>
            <person name="Kono N."/>
            <person name="Nakamura H."/>
            <person name="Ohtoshi R."/>
            <person name="Moran D.A.P."/>
            <person name="Shinohara A."/>
            <person name="Yoshida Y."/>
            <person name="Fujiwara M."/>
            <person name="Mori M."/>
            <person name="Tomita M."/>
            <person name="Arakawa K."/>
        </authorList>
    </citation>
    <scope>NUCLEOTIDE SEQUENCE [LARGE SCALE GENOMIC DNA]</scope>
</reference>
<proteinExistence type="predicted"/>
<dbReference type="AlphaFoldDB" id="A0A4Y2FBK0"/>
<comment type="caution">
    <text evidence="1">The sequence shown here is derived from an EMBL/GenBank/DDBJ whole genome shotgun (WGS) entry which is preliminary data.</text>
</comment>
<organism evidence="1 2">
    <name type="scientific">Araneus ventricosus</name>
    <name type="common">Orbweaver spider</name>
    <name type="synonym">Epeira ventricosa</name>
    <dbReference type="NCBI Taxonomy" id="182803"/>
    <lineage>
        <taxon>Eukaryota</taxon>
        <taxon>Metazoa</taxon>
        <taxon>Ecdysozoa</taxon>
        <taxon>Arthropoda</taxon>
        <taxon>Chelicerata</taxon>
        <taxon>Arachnida</taxon>
        <taxon>Araneae</taxon>
        <taxon>Araneomorphae</taxon>
        <taxon>Entelegynae</taxon>
        <taxon>Araneoidea</taxon>
        <taxon>Araneidae</taxon>
        <taxon>Araneus</taxon>
    </lineage>
</organism>
<sequence length="88" mass="9891">MLRKNVVNDLSDSSASWEICAQYPTAINVLHAANRFSDILSLMACSDDNKRITLGWDMNQYPLSNLLQHMTPNGFSVRQASVHDHCDP</sequence>
<gene>
    <name evidence="1" type="ORF">AVEN_254286_1</name>
</gene>
<dbReference type="EMBL" id="BGPR01000867">
    <property type="protein sequence ID" value="GBM38377.1"/>
    <property type="molecule type" value="Genomic_DNA"/>
</dbReference>
<evidence type="ECO:0000313" key="2">
    <source>
        <dbReference type="Proteomes" id="UP000499080"/>
    </source>
</evidence>
<keyword evidence="2" id="KW-1185">Reference proteome</keyword>
<name>A0A4Y2FBK0_ARAVE</name>
<protein>
    <submittedName>
        <fullName evidence="1">Uncharacterized protein</fullName>
    </submittedName>
</protein>
<dbReference type="Proteomes" id="UP000499080">
    <property type="component" value="Unassembled WGS sequence"/>
</dbReference>
<accession>A0A4Y2FBK0</accession>
<evidence type="ECO:0000313" key="1">
    <source>
        <dbReference type="EMBL" id="GBM38377.1"/>
    </source>
</evidence>